<keyword evidence="3" id="KW-0677">Repeat</keyword>
<dbReference type="Gene3D" id="3.80.10.10">
    <property type="entry name" value="Ribonuclease Inhibitor"/>
    <property type="match status" value="1"/>
</dbReference>
<organism evidence="4 5">
    <name type="scientific">Anguilla anguilla</name>
    <name type="common">European freshwater eel</name>
    <name type="synonym">Muraena anguilla</name>
    <dbReference type="NCBI Taxonomy" id="7936"/>
    <lineage>
        <taxon>Eukaryota</taxon>
        <taxon>Metazoa</taxon>
        <taxon>Chordata</taxon>
        <taxon>Craniata</taxon>
        <taxon>Vertebrata</taxon>
        <taxon>Euteleostomi</taxon>
        <taxon>Actinopterygii</taxon>
        <taxon>Neopterygii</taxon>
        <taxon>Teleostei</taxon>
        <taxon>Anguilliformes</taxon>
        <taxon>Anguillidae</taxon>
        <taxon>Anguilla</taxon>
    </lineage>
</organism>
<keyword evidence="1" id="KW-0433">Leucine-rich repeat</keyword>
<dbReference type="PANTHER" id="PTHR24373">
    <property type="entry name" value="SLIT RELATED LEUCINE-RICH REPEAT NEURONAL PROTEIN"/>
    <property type="match status" value="1"/>
</dbReference>
<comment type="caution">
    <text evidence="4">The sequence shown here is derived from an EMBL/GenBank/DDBJ whole genome shotgun (WGS) entry which is preliminary data.</text>
</comment>
<evidence type="ECO:0000313" key="5">
    <source>
        <dbReference type="Proteomes" id="UP001044222"/>
    </source>
</evidence>
<accession>A0A9D3LV21</accession>
<dbReference type="EMBL" id="JAFIRN010000013">
    <property type="protein sequence ID" value="KAG5836797.1"/>
    <property type="molecule type" value="Genomic_DNA"/>
</dbReference>
<dbReference type="InterPro" id="IPR050328">
    <property type="entry name" value="Dev_Immune_Receptor"/>
</dbReference>
<dbReference type="PROSITE" id="PS51450">
    <property type="entry name" value="LRR"/>
    <property type="match status" value="1"/>
</dbReference>
<evidence type="ECO:0000256" key="2">
    <source>
        <dbReference type="ARBA" id="ARBA00022729"/>
    </source>
</evidence>
<proteinExistence type="predicted"/>
<keyword evidence="5" id="KW-1185">Reference proteome</keyword>
<dbReference type="GO" id="GO:0005615">
    <property type="term" value="C:extracellular space"/>
    <property type="evidence" value="ECO:0007669"/>
    <property type="project" value="TreeGrafter"/>
</dbReference>
<dbReference type="PRINTS" id="PR00019">
    <property type="entry name" value="LEURICHRPT"/>
</dbReference>
<keyword evidence="2" id="KW-0732">Signal</keyword>
<dbReference type="GO" id="GO:0031012">
    <property type="term" value="C:extracellular matrix"/>
    <property type="evidence" value="ECO:0007669"/>
    <property type="project" value="TreeGrafter"/>
</dbReference>
<evidence type="ECO:0000256" key="3">
    <source>
        <dbReference type="ARBA" id="ARBA00022737"/>
    </source>
</evidence>
<dbReference type="PANTHER" id="PTHR24373:SF352">
    <property type="entry name" value="TSUKUSHI"/>
    <property type="match status" value="1"/>
</dbReference>
<evidence type="ECO:0000256" key="1">
    <source>
        <dbReference type="ARBA" id="ARBA00022614"/>
    </source>
</evidence>
<dbReference type="AlphaFoldDB" id="A0A9D3LV21"/>
<sequence length="217" mass="22224">MVPAQRTFSALPFIFQGRHGDPPVDGRVPAAAGAGGRGLAELPPGLPLRGGELWPVRQLQPDQGGLLRAGPGEAARPVPIPLDTAHLDLSSNAIRSLSAALLSGPGYTTLVSLDLSYNLIGAADADAFSRLRYLETLDLSNNALESLRDGCFSGLPLTEVDLSGNRLAELRLAVFSAKGQGGRPLSVDASGNQLTAVTRGAGGGAPELQSLTLAGTG</sequence>
<dbReference type="SMART" id="SM00369">
    <property type="entry name" value="LRR_TYP"/>
    <property type="match status" value="3"/>
</dbReference>
<reference evidence="4" key="1">
    <citation type="submission" date="2021-01" db="EMBL/GenBank/DDBJ databases">
        <title>A chromosome-scale assembly of European eel, Anguilla anguilla.</title>
        <authorList>
            <person name="Henkel C."/>
            <person name="Jong-Raadsen S.A."/>
            <person name="Dufour S."/>
            <person name="Weltzien F.-A."/>
            <person name="Palstra A.P."/>
            <person name="Pelster B."/>
            <person name="Spaink H.P."/>
            <person name="Van Den Thillart G.E."/>
            <person name="Jansen H."/>
            <person name="Zahm M."/>
            <person name="Klopp C."/>
            <person name="Cedric C."/>
            <person name="Louis A."/>
            <person name="Berthelot C."/>
            <person name="Parey E."/>
            <person name="Roest Crollius H."/>
            <person name="Montfort J."/>
            <person name="Robinson-Rechavi M."/>
            <person name="Bucao C."/>
            <person name="Bouchez O."/>
            <person name="Gislard M."/>
            <person name="Lluch J."/>
            <person name="Milhes M."/>
            <person name="Lampietro C."/>
            <person name="Lopez Roques C."/>
            <person name="Donnadieu C."/>
            <person name="Braasch I."/>
            <person name="Desvignes T."/>
            <person name="Postlethwait J."/>
            <person name="Bobe J."/>
            <person name="Guiguen Y."/>
            <person name="Dirks R."/>
        </authorList>
    </citation>
    <scope>NUCLEOTIDE SEQUENCE</scope>
    <source>
        <strain evidence="4">Tag_6206</strain>
        <tissue evidence="4">Liver</tissue>
    </source>
</reference>
<dbReference type="InterPro" id="IPR003591">
    <property type="entry name" value="Leu-rich_rpt_typical-subtyp"/>
</dbReference>
<gene>
    <name evidence="4" type="ORF">ANANG_G00232420</name>
</gene>
<dbReference type="Proteomes" id="UP001044222">
    <property type="component" value="Chromosome 13"/>
</dbReference>
<dbReference type="InterPro" id="IPR032675">
    <property type="entry name" value="LRR_dom_sf"/>
</dbReference>
<evidence type="ECO:0000313" key="4">
    <source>
        <dbReference type="EMBL" id="KAG5836797.1"/>
    </source>
</evidence>
<dbReference type="SUPFAM" id="SSF52058">
    <property type="entry name" value="L domain-like"/>
    <property type="match status" value="1"/>
</dbReference>
<name>A0A9D3LV21_ANGAN</name>
<dbReference type="Pfam" id="PF13855">
    <property type="entry name" value="LRR_8"/>
    <property type="match status" value="1"/>
</dbReference>
<protein>
    <submittedName>
        <fullName evidence="4">Uncharacterized protein</fullName>
    </submittedName>
</protein>
<dbReference type="InterPro" id="IPR001611">
    <property type="entry name" value="Leu-rich_rpt"/>
</dbReference>